<evidence type="ECO:0000313" key="2">
    <source>
        <dbReference type="Proteomes" id="UP000685013"/>
    </source>
</evidence>
<organism evidence="1 2">
    <name type="scientific">Cucurbita argyrosperma subsp. sororia</name>
    <dbReference type="NCBI Taxonomy" id="37648"/>
    <lineage>
        <taxon>Eukaryota</taxon>
        <taxon>Viridiplantae</taxon>
        <taxon>Streptophyta</taxon>
        <taxon>Embryophyta</taxon>
        <taxon>Tracheophyta</taxon>
        <taxon>Spermatophyta</taxon>
        <taxon>Magnoliopsida</taxon>
        <taxon>eudicotyledons</taxon>
        <taxon>Gunneridae</taxon>
        <taxon>Pentapetalae</taxon>
        <taxon>rosids</taxon>
        <taxon>fabids</taxon>
        <taxon>Cucurbitales</taxon>
        <taxon>Cucurbitaceae</taxon>
        <taxon>Cucurbiteae</taxon>
        <taxon>Cucurbita</taxon>
    </lineage>
</organism>
<proteinExistence type="predicted"/>
<evidence type="ECO:0000313" key="1">
    <source>
        <dbReference type="EMBL" id="KAG6608245.1"/>
    </source>
</evidence>
<dbReference type="EMBL" id="JAGKQH010000001">
    <property type="protein sequence ID" value="KAG6608245.1"/>
    <property type="molecule type" value="Genomic_DNA"/>
</dbReference>
<dbReference type="AlphaFoldDB" id="A0AAV6P6F4"/>
<dbReference type="Proteomes" id="UP000685013">
    <property type="component" value="Chromosome 1"/>
</dbReference>
<feature type="non-terminal residue" evidence="1">
    <location>
        <position position="1"/>
    </location>
</feature>
<sequence length="67" mass="7709">MVTGRSIASGLRSLKMALDAINQIHFEGSIEVNLEQSIAKRFFYLRENFCEASKEKLPRLQLWPTPK</sequence>
<keyword evidence="2" id="KW-1185">Reference proteome</keyword>
<reference evidence="1 2" key="1">
    <citation type="journal article" date="2021" name="Hortic Res">
        <title>The domestication of Cucurbita argyrosperma as revealed by the genome of its wild relative.</title>
        <authorList>
            <person name="Barrera-Redondo J."/>
            <person name="Sanchez-de la Vega G."/>
            <person name="Aguirre-Liguori J.A."/>
            <person name="Castellanos-Morales G."/>
            <person name="Gutierrez-Guerrero Y.T."/>
            <person name="Aguirre-Dugua X."/>
            <person name="Aguirre-Planter E."/>
            <person name="Tenaillon M.I."/>
            <person name="Lira-Saade R."/>
            <person name="Eguiarte L.E."/>
        </authorList>
    </citation>
    <scope>NUCLEOTIDE SEQUENCE [LARGE SCALE GENOMIC DNA]</scope>
    <source>
        <strain evidence="1">JBR-2021</strain>
    </source>
</reference>
<accession>A0AAV6P6F4</accession>
<protein>
    <submittedName>
        <fullName evidence="1">Uncharacterized protein</fullName>
    </submittedName>
</protein>
<gene>
    <name evidence="1" type="ORF">SDJN03_01587</name>
</gene>
<name>A0AAV6P6F4_9ROSI</name>
<comment type="caution">
    <text evidence="1">The sequence shown here is derived from an EMBL/GenBank/DDBJ whole genome shotgun (WGS) entry which is preliminary data.</text>
</comment>